<dbReference type="PROSITE" id="PS00022">
    <property type="entry name" value="EGF_1"/>
    <property type="match status" value="3"/>
</dbReference>
<evidence type="ECO:0000256" key="1">
    <source>
        <dbReference type="PROSITE-ProRule" id="PRU00076"/>
    </source>
</evidence>
<dbReference type="PANTHER" id="PTHR24041">
    <property type="entry name" value="MUCIN"/>
    <property type="match status" value="1"/>
</dbReference>
<evidence type="ECO:0000313" key="4">
    <source>
        <dbReference type="EMBL" id="EFP03819.1"/>
    </source>
</evidence>
<dbReference type="InterPro" id="IPR052504">
    <property type="entry name" value="Mucin_signaling_protection"/>
</dbReference>
<feature type="disulfide bond" evidence="1">
    <location>
        <begin position="53"/>
        <end position="62"/>
    </location>
</feature>
<gene>
    <name evidence="4" type="ORF">CRE_28693</name>
</gene>
<dbReference type="PROSITE" id="PS50026">
    <property type="entry name" value="EGF_3"/>
    <property type="match status" value="2"/>
</dbReference>
<dbReference type="EMBL" id="DS268451">
    <property type="protein sequence ID" value="EFP03819.1"/>
    <property type="molecule type" value="Genomic_DNA"/>
</dbReference>
<evidence type="ECO:0000256" key="2">
    <source>
        <dbReference type="SAM" id="SignalP"/>
    </source>
</evidence>
<feature type="disulfide bond" evidence="1">
    <location>
        <begin position="1476"/>
        <end position="1485"/>
    </location>
</feature>
<dbReference type="InParanoid" id="E3MK23"/>
<dbReference type="OMA" id="PQYVSIQ"/>
<dbReference type="HOGENOM" id="CLU_247724_0_0_1"/>
<dbReference type="PROSITE" id="PS51257">
    <property type="entry name" value="PROKAR_LIPOPROTEIN"/>
    <property type="match status" value="1"/>
</dbReference>
<dbReference type="FunCoup" id="E3MK23">
    <property type="interactions" value="515"/>
</dbReference>
<keyword evidence="2" id="KW-0732">Signal</keyword>
<dbReference type="InterPro" id="IPR000742">
    <property type="entry name" value="EGF"/>
</dbReference>
<protein>
    <recommendedName>
        <fullName evidence="3">EGF-like domain-containing protein</fullName>
    </recommendedName>
</protein>
<keyword evidence="1" id="KW-1015">Disulfide bond</keyword>
<dbReference type="PROSITE" id="PS01186">
    <property type="entry name" value="EGF_2"/>
    <property type="match status" value="2"/>
</dbReference>
<feature type="signal peptide" evidence="2">
    <location>
        <begin position="1"/>
        <end position="17"/>
    </location>
</feature>
<dbReference type="OrthoDB" id="5812931at2759"/>
<dbReference type="PANTHER" id="PTHR24041:SF30">
    <property type="entry name" value="MUCIN-3A"/>
    <property type="match status" value="1"/>
</dbReference>
<proteinExistence type="predicted"/>
<dbReference type="eggNOG" id="ENOG502SDXV">
    <property type="taxonomic scope" value="Eukaryota"/>
</dbReference>
<feature type="domain" description="EGF-like" evidence="3">
    <location>
        <begin position="29"/>
        <end position="63"/>
    </location>
</feature>
<organism evidence="5">
    <name type="scientific">Caenorhabditis remanei</name>
    <name type="common">Caenorhabditis vulgaris</name>
    <dbReference type="NCBI Taxonomy" id="31234"/>
    <lineage>
        <taxon>Eukaryota</taxon>
        <taxon>Metazoa</taxon>
        <taxon>Ecdysozoa</taxon>
        <taxon>Nematoda</taxon>
        <taxon>Chromadorea</taxon>
        <taxon>Rhabditida</taxon>
        <taxon>Rhabditina</taxon>
        <taxon>Rhabditomorpha</taxon>
        <taxon>Rhabditoidea</taxon>
        <taxon>Rhabditidae</taxon>
        <taxon>Peloderinae</taxon>
        <taxon>Caenorhabditis</taxon>
    </lineage>
</organism>
<feature type="domain" description="EGF-like" evidence="3">
    <location>
        <begin position="1453"/>
        <end position="1486"/>
    </location>
</feature>
<dbReference type="STRING" id="31234.E3MK23"/>
<reference evidence="4" key="1">
    <citation type="submission" date="2007-07" db="EMBL/GenBank/DDBJ databases">
        <title>PCAP assembly of the Caenorhabditis remanei genome.</title>
        <authorList>
            <consortium name="The Caenorhabditis remanei Sequencing Consortium"/>
            <person name="Wilson R.K."/>
        </authorList>
    </citation>
    <scope>NUCLEOTIDE SEQUENCE [LARGE SCALE GENOMIC DNA]</scope>
    <source>
        <strain evidence="4">PB4641</strain>
    </source>
</reference>
<name>E3MK23_CAERE</name>
<comment type="caution">
    <text evidence="1">Lacks conserved residue(s) required for the propagation of feature annotation.</text>
</comment>
<dbReference type="Gene3D" id="2.10.25.10">
    <property type="entry name" value="Laminin"/>
    <property type="match status" value="1"/>
</dbReference>
<keyword evidence="1" id="KW-0245">EGF-like domain</keyword>
<dbReference type="Proteomes" id="UP000008281">
    <property type="component" value="Unassembled WGS sequence"/>
</dbReference>
<dbReference type="SMART" id="SM00181">
    <property type="entry name" value="EGF"/>
    <property type="match status" value="3"/>
</dbReference>
<dbReference type="SUPFAM" id="SSF57196">
    <property type="entry name" value="EGF/Laminin"/>
    <property type="match status" value="1"/>
</dbReference>
<evidence type="ECO:0000313" key="5">
    <source>
        <dbReference type="Proteomes" id="UP000008281"/>
    </source>
</evidence>
<sequence>MNLKIALLIGALSLVTAQFSGSCPSFFSGPPACATRQCLNGGYLDAAKKTCICPSGYLGIHCEAVKTSMPPDSHFKAGGTSFNIMNVNLYTQYWGVQTYENIRTSVSNHFAAFPSGYDKYNLVETTGKPGLDASDLPDNSTCKQQLCYSFQKVNSTNSPFLLSNATDTGLYWCYSVPIYENLVKMIRDANLKDTVITILTQHLPESDMQYQAREIAVAFGIRINVLWTIDNTFNNCDDSLVKDFKAFVDVTGGLFVQLQSETPDQLTIDLVSQVLLTHYKPQYVSIQSFKDCSTAQSVPVVIDPQVNGPYNFVFLGSNASPDVDSFRNCLLRPPLRSFDKNLAIFQSPDPMCSNLTITSGSGPCTAIVFTNANTTTGPLDLAIYITYVEDPSIDASRYAIVEGVPFYPAIHVESNSGASTLNSISASFDPSWTNVPTKRDPAAFEWISSKTITCDASQTYSLYLSITVDTITVQRSVRVACVPPQSSTIAPGSSTLVTSTPTDIKTSTVTVPNTSSGSSGSPTSTVPPGTFIRFLIPTQIKISAQCSYNKTYATFLFAYATDFDTTTYGLVKTTIGNMVTNYFPNKQILANKLIDMATPQDIKYTNLTLNFTTNLDGDQPNATNAASPIAGSDALDAIRKFLTDTSPHRLEGSTIIILVNRLPKTSDSDLSDKEYDQLTNLNIRVFPIITLNSLVENLTGRSGAVFNRIAAQTNGHYVVANDTIGRDVNSDFNKIVANFMQTSYTQNLIFTRNIGVARAANTNLGTVRIPKSPSGAQNINVTITVSLSAVDSHQPQPPNRLFLGIKPNGPGTETKSIDFLSLDIEFANSNYYKTTLPLAAGIDRDLFLQYLPGVDQNDLLIRMWAEGDTYREAAYIKYDESAVLPNISMIDENVGAALRLTLENQCSSDKSARLLITDCNGDVSAKYDSDQKFNWNDTSSTFYQFIPFFCSSQPTTATCISGADSKYDAQFVSDTFSITQSFQCRPGDGPTDDCKNKDANGNNQCSGSAPFKRGPTGSVYDCSNHGYLRYNESTSKFRCKCEDNSSGDSCEVVTCNNKNNDPLATDNYYHTYTVVVGLENANGFLVLDDAQVLFGLNNVSSLSSVWKYQLLTICADGIFDMVYSGSDLDKFKTIFTDPNYLTVARTCNASPTNGSHDLTTIYKEAVKGIGRNVKGIIVYYSEVSSMINVTLDGFILASQPYQQQMFVYAVTETSIVPLNNADSISQAAMSTGGFLIQSYIADTLTEHLDSNVSTLISNSNKQMSVFQFIPTLLTSSSSIAWYSTEQTGTFSYTGSNAYLLTWHAGSYFVLYNELQRNNCTTADATYASCKLSGSQTLKGASSDPFYVAVYLLDDVLSPKSQIISTLSQDASDAVSTSTSNSRTMLTINVPSTYSVVANQGDNGITRNAQRNNCAFDWTAYSVFSDQKYTNGLNIAKVTIQESTGTLYTRFFPFGTSTSPVCNNGGTPIPTTGSCACPSGFQGPDCSLVNCLEQSTSNAWSDVCVCAEIDDVACASKYTSMF</sequence>
<evidence type="ECO:0000259" key="3">
    <source>
        <dbReference type="PROSITE" id="PS50026"/>
    </source>
</evidence>
<feature type="chain" id="PRO_5003175877" description="EGF-like domain-containing protein" evidence="2">
    <location>
        <begin position="18"/>
        <end position="1521"/>
    </location>
</feature>
<accession>E3MK23</accession>
<keyword evidence="5" id="KW-1185">Reference proteome</keyword>